<protein>
    <submittedName>
        <fullName evidence="4">Methyltransferase small</fullName>
    </submittedName>
</protein>
<dbReference type="InterPro" id="IPR046977">
    <property type="entry name" value="RsmC/RlmG"/>
</dbReference>
<evidence type="ECO:0000259" key="3">
    <source>
        <dbReference type="Pfam" id="PF05175"/>
    </source>
</evidence>
<dbReference type="CDD" id="cd02440">
    <property type="entry name" value="AdoMet_MTases"/>
    <property type="match status" value="1"/>
</dbReference>
<name>A0A077LXN8_9MICO</name>
<dbReference type="Proteomes" id="UP000035721">
    <property type="component" value="Unassembled WGS sequence"/>
</dbReference>
<comment type="caution">
    <text evidence="4">The sequence shown here is derived from an EMBL/GenBank/DDBJ whole genome shotgun (WGS) entry which is preliminary data.</text>
</comment>
<dbReference type="PANTHER" id="PTHR47816:SF4">
    <property type="entry name" value="RIBOSOMAL RNA SMALL SUBUNIT METHYLTRANSFERASE C"/>
    <property type="match status" value="1"/>
</dbReference>
<dbReference type="Pfam" id="PF05175">
    <property type="entry name" value="MTS"/>
    <property type="match status" value="1"/>
</dbReference>
<dbReference type="OrthoDB" id="9764961at2"/>
<evidence type="ECO:0000313" key="5">
    <source>
        <dbReference type="Proteomes" id="UP000035721"/>
    </source>
</evidence>
<dbReference type="STRING" id="1194083.BN12_1450002"/>
<dbReference type="InterPro" id="IPR029063">
    <property type="entry name" value="SAM-dependent_MTases_sf"/>
</dbReference>
<evidence type="ECO:0000313" key="4">
    <source>
        <dbReference type="EMBL" id="CCH76759.1"/>
    </source>
</evidence>
<dbReference type="SUPFAM" id="SSF53335">
    <property type="entry name" value="S-adenosyl-L-methionine-dependent methyltransferases"/>
    <property type="match status" value="1"/>
</dbReference>
<dbReference type="GO" id="GO:0032259">
    <property type="term" value="P:methylation"/>
    <property type="evidence" value="ECO:0007669"/>
    <property type="project" value="UniProtKB-KW"/>
</dbReference>
<reference evidence="4 5" key="1">
    <citation type="journal article" date="2013" name="ISME J.">
        <title>A metabolic model for members of the genus Tetrasphaera involved in enhanced biological phosphorus removal.</title>
        <authorList>
            <person name="Kristiansen R."/>
            <person name="Nguyen H.T.T."/>
            <person name="Saunders A.M."/>
            <person name="Nielsen J.L."/>
            <person name="Wimmer R."/>
            <person name="Le V.Q."/>
            <person name="McIlroy S.J."/>
            <person name="Petrovski S."/>
            <person name="Seviour R.J."/>
            <person name="Calteau A."/>
            <person name="Nielsen K.L."/>
            <person name="Nielsen P.H."/>
        </authorList>
    </citation>
    <scope>NUCLEOTIDE SEQUENCE [LARGE SCALE GENOMIC DNA]</scope>
    <source>
        <strain evidence="4 5">T1-X7</strain>
    </source>
</reference>
<dbReference type="Gene3D" id="3.40.50.150">
    <property type="entry name" value="Vaccinia Virus protein VP39"/>
    <property type="match status" value="1"/>
</dbReference>
<keyword evidence="2 4" id="KW-0808">Transferase</keyword>
<sequence>MTADDRTPEHYFTARPSTPAEERDLVVRLAGREVTVRVAGGVFSPGGLDKGTRVLLEEVPDPPATGDLLDLGCGWGPVALTLGLRSPGATVWAVDVNDRALDLTRRNAAALGLTGVRAARPESVAEDQRFDVIWSNPPVRVGKAALHDLLATWLPRLRPGGAAYLVVQKNLGADSLQRWLGERLPPEGYAVSRPATSGGFRVLRVERRS</sequence>
<keyword evidence="1 4" id="KW-0489">Methyltransferase</keyword>
<dbReference type="InterPro" id="IPR007848">
    <property type="entry name" value="Small_mtfrase_dom"/>
</dbReference>
<keyword evidence="5" id="KW-1185">Reference proteome</keyword>
<evidence type="ECO:0000256" key="1">
    <source>
        <dbReference type="ARBA" id="ARBA00022603"/>
    </source>
</evidence>
<evidence type="ECO:0000256" key="2">
    <source>
        <dbReference type="ARBA" id="ARBA00022679"/>
    </source>
</evidence>
<proteinExistence type="predicted"/>
<accession>A0A077LXN8</accession>
<dbReference type="PANTHER" id="PTHR47816">
    <property type="entry name" value="RIBOSOMAL RNA SMALL SUBUNIT METHYLTRANSFERASE C"/>
    <property type="match status" value="1"/>
</dbReference>
<gene>
    <name evidence="4" type="ORF">BN12_1450002</name>
</gene>
<dbReference type="AlphaFoldDB" id="A0A077LXN8"/>
<organism evidence="4 5">
    <name type="scientific">Nostocoides japonicum T1-X7</name>
    <dbReference type="NCBI Taxonomy" id="1194083"/>
    <lineage>
        <taxon>Bacteria</taxon>
        <taxon>Bacillati</taxon>
        <taxon>Actinomycetota</taxon>
        <taxon>Actinomycetes</taxon>
        <taxon>Micrococcales</taxon>
        <taxon>Intrasporangiaceae</taxon>
        <taxon>Nostocoides</taxon>
    </lineage>
</organism>
<dbReference type="EMBL" id="CAJB01000052">
    <property type="protein sequence ID" value="CCH76759.1"/>
    <property type="molecule type" value="Genomic_DNA"/>
</dbReference>
<feature type="domain" description="Methyltransferase small" evidence="3">
    <location>
        <begin position="34"/>
        <end position="176"/>
    </location>
</feature>
<dbReference type="RefSeq" id="WP_048553562.1">
    <property type="nucleotide sequence ID" value="NZ_HF570958.1"/>
</dbReference>
<dbReference type="GO" id="GO:0008757">
    <property type="term" value="F:S-adenosylmethionine-dependent methyltransferase activity"/>
    <property type="evidence" value="ECO:0007669"/>
    <property type="project" value="InterPro"/>
</dbReference>